<reference evidence="1" key="1">
    <citation type="submission" date="2022-07" db="EMBL/GenBank/DDBJ databases">
        <title>Genome analysis of Parmales, a sister group of diatoms, reveals the evolutionary specialization of diatoms from phago-mixotrophs to photoautotrophs.</title>
        <authorList>
            <person name="Ban H."/>
            <person name="Sato S."/>
            <person name="Yoshikawa S."/>
            <person name="Kazumasa Y."/>
            <person name="Nakamura Y."/>
            <person name="Ichinomiya M."/>
            <person name="Saitoh K."/>
            <person name="Sato N."/>
            <person name="Blanc-Mathieu R."/>
            <person name="Endo H."/>
            <person name="Kuwata A."/>
            <person name="Ogata H."/>
        </authorList>
    </citation>
    <scope>NUCLEOTIDE SEQUENCE</scope>
</reference>
<sequence>MASPSSIKNTTFSVEKPRPNVILSAAYLMPVSGKAITAHSTRARVLGLLEETRVRRGDGERSMIVDVSATCWNWDTYAIVAGKPSPVAVMFSDEEELRKCLPLEGGGNRDAVGEGILLPQPSGKKVWMPKGAVLKESNKKEDGMTEFIFEAPVDPNDDRLEHWEQEVVGNRHLHEWRAKLVWNSMRSMMRFYNLDRIVCWDLSWGIWEAVRDGDEACDDGFPRMKFRMEGKEDMKFPPSVKWDAGAEAEEARETIYSCCRPVGPGLLSETLTGVSGYYLVGGNTYTMSLFHNMWDREGLENRGGGHMQLLRDQLKDGTLFYIGHSAGLIMSGPNILTATFKGIDAFSIVTQQYNAPFMRLPPSEDKTFFAKEKNDLLSARTKMLENMSKHDAWRGFRAVEALAFPHYDARPRVASFPQSAETYLRATNERGQFAQAEASLLVGARGGERAEPEDVTRLREETNAKSLPCYPIANGHAILMEAGGLGVEEALSPVEEGGGVLHWDTYMPYVGNEDWANFAPGRDQFAAGSFTGDEDTIAGDRSSDYDGVRIFSRLEALGLPNPGVNDEGAPGRLFRSE</sequence>
<name>A0A9W7KUM9_9STRA</name>
<dbReference type="Gene3D" id="3.40.50.880">
    <property type="match status" value="1"/>
</dbReference>
<accession>A0A9W7KUM9</accession>
<dbReference type="Proteomes" id="UP001165082">
    <property type="component" value="Unassembled WGS sequence"/>
</dbReference>
<dbReference type="OrthoDB" id="10314678at2759"/>
<dbReference type="EMBL" id="BRXZ01000462">
    <property type="protein sequence ID" value="GMI12154.1"/>
    <property type="molecule type" value="Genomic_DNA"/>
</dbReference>
<keyword evidence="2" id="KW-1185">Reference proteome</keyword>
<protein>
    <submittedName>
        <fullName evidence="1">Uncharacterized protein</fullName>
    </submittedName>
</protein>
<dbReference type="InterPro" id="IPR029062">
    <property type="entry name" value="Class_I_gatase-like"/>
</dbReference>
<evidence type="ECO:0000313" key="2">
    <source>
        <dbReference type="Proteomes" id="UP001165082"/>
    </source>
</evidence>
<proteinExistence type="predicted"/>
<gene>
    <name evidence="1" type="ORF">TrRE_jg8573</name>
</gene>
<comment type="caution">
    <text evidence="1">The sequence shown here is derived from an EMBL/GenBank/DDBJ whole genome shotgun (WGS) entry which is preliminary data.</text>
</comment>
<organism evidence="1 2">
    <name type="scientific">Triparma retinervis</name>
    <dbReference type="NCBI Taxonomy" id="2557542"/>
    <lineage>
        <taxon>Eukaryota</taxon>
        <taxon>Sar</taxon>
        <taxon>Stramenopiles</taxon>
        <taxon>Ochrophyta</taxon>
        <taxon>Bolidophyceae</taxon>
        <taxon>Parmales</taxon>
        <taxon>Triparmaceae</taxon>
        <taxon>Triparma</taxon>
    </lineage>
</organism>
<dbReference type="AlphaFoldDB" id="A0A9W7KUM9"/>
<evidence type="ECO:0000313" key="1">
    <source>
        <dbReference type="EMBL" id="GMI12154.1"/>
    </source>
</evidence>